<feature type="domain" description="Sodium/calcium exchanger membrane region" evidence="10">
    <location>
        <begin position="41"/>
        <end position="205"/>
    </location>
</feature>
<evidence type="ECO:0000259" key="10">
    <source>
        <dbReference type="Pfam" id="PF01699"/>
    </source>
</evidence>
<dbReference type="Pfam" id="PF01699">
    <property type="entry name" value="Na_Ca_ex"/>
    <property type="match status" value="2"/>
</dbReference>
<dbReference type="Gene3D" id="1.20.1420.30">
    <property type="entry name" value="NCX, central ion-binding region"/>
    <property type="match status" value="1"/>
</dbReference>
<evidence type="ECO:0000313" key="11">
    <source>
        <dbReference type="EMBL" id="MDA0140594.1"/>
    </source>
</evidence>
<feature type="transmembrane region" description="Helical" evidence="9">
    <location>
        <begin position="146"/>
        <end position="165"/>
    </location>
</feature>
<feature type="transmembrane region" description="Helical" evidence="9">
    <location>
        <begin position="20"/>
        <end position="37"/>
    </location>
</feature>
<keyword evidence="5 9" id="KW-0106">Calcium</keyword>
<keyword evidence="2 9" id="KW-0813">Transport</keyword>
<evidence type="ECO:0000256" key="6">
    <source>
        <dbReference type="ARBA" id="ARBA00022989"/>
    </source>
</evidence>
<dbReference type="PANTHER" id="PTHR31503:SF22">
    <property type="entry name" value="VACUOLAR CALCIUM ION TRANSPORTER"/>
    <property type="match status" value="1"/>
</dbReference>
<evidence type="ECO:0000256" key="4">
    <source>
        <dbReference type="ARBA" id="ARBA00022692"/>
    </source>
</evidence>
<evidence type="ECO:0000256" key="2">
    <source>
        <dbReference type="ARBA" id="ARBA00022448"/>
    </source>
</evidence>
<dbReference type="PANTHER" id="PTHR31503">
    <property type="entry name" value="VACUOLAR CALCIUM ION TRANSPORTER"/>
    <property type="match status" value="1"/>
</dbReference>
<dbReference type="RefSeq" id="WP_202955864.1">
    <property type="nucleotide sequence ID" value="NZ_JAPCID010000042.1"/>
</dbReference>
<evidence type="ECO:0000256" key="1">
    <source>
        <dbReference type="ARBA" id="ARBA00004127"/>
    </source>
</evidence>
<feature type="transmembrane region" description="Helical" evidence="9">
    <location>
        <begin position="74"/>
        <end position="95"/>
    </location>
</feature>
<dbReference type="Proteomes" id="UP001147700">
    <property type="component" value="Unassembled WGS sequence"/>
</dbReference>
<feature type="transmembrane region" description="Helical" evidence="9">
    <location>
        <begin position="107"/>
        <end position="125"/>
    </location>
</feature>
<feature type="domain" description="Sodium/calcium exchanger membrane region" evidence="10">
    <location>
        <begin position="230"/>
        <end position="374"/>
    </location>
</feature>
<feature type="transmembrane region" description="Helical" evidence="9">
    <location>
        <begin position="356"/>
        <end position="375"/>
    </location>
</feature>
<dbReference type="EMBL" id="JAPCID010000042">
    <property type="protein sequence ID" value="MDA0140594.1"/>
    <property type="molecule type" value="Genomic_DNA"/>
</dbReference>
<dbReference type="InterPro" id="IPR044880">
    <property type="entry name" value="NCX_ion-bd_dom_sf"/>
</dbReference>
<comment type="caution">
    <text evidence="11">The sequence shown here is derived from an EMBL/GenBank/DDBJ whole genome shotgun (WGS) entry which is preliminary data.</text>
</comment>
<evidence type="ECO:0000256" key="5">
    <source>
        <dbReference type="ARBA" id="ARBA00022837"/>
    </source>
</evidence>
<comment type="subcellular location">
    <subcellularLocation>
        <location evidence="1">Endomembrane system</location>
        <topology evidence="1">Multi-pass membrane protein</topology>
    </subcellularLocation>
</comment>
<accession>A0ABT4RPX6</accession>
<protein>
    <recommendedName>
        <fullName evidence="9">Ca(2+)/H(+) antiporter</fullName>
    </recommendedName>
</protein>
<dbReference type="InterPro" id="IPR004798">
    <property type="entry name" value="CAX-like"/>
</dbReference>
<reference evidence="11" key="1">
    <citation type="submission" date="2022-10" db="EMBL/GenBank/DDBJ databases">
        <title>The WGS of Solirubrobacter sp. CPCC 204708.</title>
        <authorList>
            <person name="Jiang Z."/>
        </authorList>
    </citation>
    <scope>NUCLEOTIDE SEQUENCE</scope>
    <source>
        <strain evidence="11">CPCC 204708</strain>
    </source>
</reference>
<feature type="transmembrane region" description="Helical" evidence="9">
    <location>
        <begin position="185"/>
        <end position="205"/>
    </location>
</feature>
<sequence length="376" mass="39689">MSATAEPFNLRRFLFSGSGWPYLLVPFIAIAVVLDLLEADAILVFFASALGVVPTAALMGRATEELSHRAGPGIGGLLNVTFGNAPELIIALFALNAGLHEVVKASIVGSILGNLLLVMGAAFLIGGWGRERNRFVAEAASAQASMLLLAVVAMVLPAMFLLARGDELPALGEEATNFPASVEHMSFAVAIVLLLSYFAGLWFSLRTHHDVFNPDTEEEAPEGAWSVRRSVLMLAGAGVAVGLMSEILVGSIEEASEGIGLSPFFVSLIIVAVVGNAAEHWVAVYFAARNKMDIAISIAIGSSAQIALFVMPVLVLVSFLIGPFPLAMEFSSIEIGAVLLAVLIASHVSQDGESTWFEGVQLLAVYVVLGIVFYFV</sequence>
<feature type="transmembrane region" description="Helical" evidence="9">
    <location>
        <begin position="264"/>
        <end position="287"/>
    </location>
</feature>
<feature type="transmembrane region" description="Helical" evidence="9">
    <location>
        <begin position="326"/>
        <end position="344"/>
    </location>
</feature>
<dbReference type="InterPro" id="IPR004837">
    <property type="entry name" value="NaCa_Exmemb"/>
</dbReference>
<proteinExistence type="inferred from homology"/>
<keyword evidence="8 9" id="KW-0472">Membrane</keyword>
<dbReference type="NCBIfam" id="TIGR00378">
    <property type="entry name" value="cax"/>
    <property type="match status" value="1"/>
</dbReference>
<evidence type="ECO:0000256" key="8">
    <source>
        <dbReference type="ARBA" id="ARBA00023136"/>
    </source>
</evidence>
<feature type="transmembrane region" description="Helical" evidence="9">
    <location>
        <begin position="43"/>
        <end position="62"/>
    </location>
</feature>
<keyword evidence="9" id="KW-0050">Antiport</keyword>
<feature type="transmembrane region" description="Helical" evidence="9">
    <location>
        <begin position="231"/>
        <end position="252"/>
    </location>
</feature>
<evidence type="ECO:0000313" key="12">
    <source>
        <dbReference type="Proteomes" id="UP001147700"/>
    </source>
</evidence>
<gene>
    <name evidence="11" type="primary">cax</name>
    <name evidence="11" type="ORF">OJ962_24065</name>
</gene>
<keyword evidence="7 9" id="KW-0406">Ion transport</keyword>
<dbReference type="InterPro" id="IPR004713">
    <property type="entry name" value="CaH_exchang"/>
</dbReference>
<feature type="transmembrane region" description="Helical" evidence="9">
    <location>
        <begin position="294"/>
        <end position="320"/>
    </location>
</feature>
<evidence type="ECO:0000256" key="3">
    <source>
        <dbReference type="ARBA" id="ARBA00022568"/>
    </source>
</evidence>
<evidence type="ECO:0000256" key="9">
    <source>
        <dbReference type="RuleBase" id="RU365028"/>
    </source>
</evidence>
<name>A0ABT4RPX6_9ACTN</name>
<comment type="function">
    <text evidence="9">Ca(+)/H(+) antiporter that extrudes calcium in exchange for external protons.</text>
</comment>
<keyword evidence="4 9" id="KW-0812">Transmembrane</keyword>
<evidence type="ECO:0000256" key="7">
    <source>
        <dbReference type="ARBA" id="ARBA00023065"/>
    </source>
</evidence>
<keyword evidence="12" id="KW-1185">Reference proteome</keyword>
<organism evidence="11 12">
    <name type="scientific">Solirubrobacter deserti</name>
    <dbReference type="NCBI Taxonomy" id="2282478"/>
    <lineage>
        <taxon>Bacteria</taxon>
        <taxon>Bacillati</taxon>
        <taxon>Actinomycetota</taxon>
        <taxon>Thermoleophilia</taxon>
        <taxon>Solirubrobacterales</taxon>
        <taxon>Solirubrobacteraceae</taxon>
        <taxon>Solirubrobacter</taxon>
    </lineage>
</organism>
<comment type="similarity">
    <text evidence="9">Belongs to the Ca(2+):cation antiporter (CaCA) (TC 2.A.19) family.</text>
</comment>
<keyword evidence="6 9" id="KW-1133">Transmembrane helix</keyword>
<keyword evidence="3 9" id="KW-0109">Calcium transport</keyword>